<dbReference type="Gene3D" id="1.10.230.10">
    <property type="entry name" value="Cytochrome P450-Terp, domain 2"/>
    <property type="match status" value="1"/>
</dbReference>
<dbReference type="GO" id="GO:0005975">
    <property type="term" value="P:carbohydrate metabolic process"/>
    <property type="evidence" value="ECO:0007669"/>
    <property type="project" value="TreeGrafter"/>
</dbReference>
<dbReference type="Pfam" id="PF12728">
    <property type="entry name" value="HTH_17"/>
    <property type="match status" value="1"/>
</dbReference>
<dbReference type="EMBL" id="NNRK01000004">
    <property type="protein sequence ID" value="OYR19460.1"/>
    <property type="molecule type" value="Genomic_DNA"/>
</dbReference>
<evidence type="ECO:0000256" key="3">
    <source>
        <dbReference type="ARBA" id="ARBA00012972"/>
    </source>
</evidence>
<dbReference type="PRINTS" id="PR00143">
    <property type="entry name" value="CITRTSNTHASE"/>
</dbReference>
<comment type="pathway">
    <text evidence="1">Carbohydrate metabolism; tricarboxylic acid cycle; isocitrate from oxaloacetate: step 1/2.</text>
</comment>
<comment type="similarity">
    <text evidence="2">Belongs to the citrate synthase family.</text>
</comment>
<keyword evidence="7" id="KW-1185">Reference proteome</keyword>
<evidence type="ECO:0000256" key="2">
    <source>
        <dbReference type="ARBA" id="ARBA00010566"/>
    </source>
</evidence>
<protein>
    <recommendedName>
        <fullName evidence="3">citrate synthase (unknown stereospecificity)</fullName>
        <ecNumber evidence="3">2.3.3.16</ecNumber>
    </recommendedName>
</protein>
<dbReference type="GO" id="GO:0005829">
    <property type="term" value="C:cytosol"/>
    <property type="evidence" value="ECO:0007669"/>
    <property type="project" value="TreeGrafter"/>
</dbReference>
<dbReference type="AlphaFoldDB" id="A0A256FXI8"/>
<evidence type="ECO:0000256" key="1">
    <source>
        <dbReference type="ARBA" id="ARBA00004751"/>
    </source>
</evidence>
<evidence type="ECO:0000256" key="4">
    <source>
        <dbReference type="ARBA" id="ARBA00022679"/>
    </source>
</evidence>
<dbReference type="PANTHER" id="PTHR11739:SF4">
    <property type="entry name" value="CITRATE SYNTHASE, PEROXISOMAL"/>
    <property type="match status" value="1"/>
</dbReference>
<gene>
    <name evidence="6" type="ORF">CEV32_4958</name>
</gene>
<dbReference type="SUPFAM" id="SSF46955">
    <property type="entry name" value="Putative DNA-binding domain"/>
    <property type="match status" value="1"/>
</dbReference>
<dbReference type="Gene3D" id="1.10.580.10">
    <property type="entry name" value="Citrate Synthase, domain 1"/>
    <property type="match status" value="1"/>
</dbReference>
<dbReference type="Pfam" id="PF00285">
    <property type="entry name" value="Citrate_synt"/>
    <property type="match status" value="1"/>
</dbReference>
<dbReference type="InterPro" id="IPR002020">
    <property type="entry name" value="Citrate_synthase"/>
</dbReference>
<accession>A0A256FXI8</accession>
<dbReference type="GO" id="GO:0036440">
    <property type="term" value="F:citrate synthase activity"/>
    <property type="evidence" value="ECO:0007669"/>
    <property type="project" value="UniProtKB-EC"/>
</dbReference>
<dbReference type="InterPro" id="IPR016142">
    <property type="entry name" value="Citrate_synth-like_lrg_a-sub"/>
</dbReference>
<dbReference type="PANTHER" id="PTHR11739">
    <property type="entry name" value="CITRATE SYNTHASE"/>
    <property type="match status" value="1"/>
</dbReference>
<evidence type="ECO:0000313" key="6">
    <source>
        <dbReference type="EMBL" id="OYR19460.1"/>
    </source>
</evidence>
<name>A0A256FXI8_9HYPH</name>
<feature type="domain" description="Helix-turn-helix" evidence="5">
    <location>
        <begin position="7"/>
        <end position="58"/>
    </location>
</feature>
<dbReference type="EC" id="2.3.3.16" evidence="3"/>
<reference evidence="6 7" key="1">
    <citation type="submission" date="2017-07" db="EMBL/GenBank/DDBJ databases">
        <title>Phylogenetic study on the rhizospheric bacterium Ochrobactrum sp. A44.</title>
        <authorList>
            <person name="Krzyzanowska D.M."/>
            <person name="Ossowicki A."/>
            <person name="Rajewska M."/>
            <person name="Maciag T."/>
            <person name="Kaczynski Z."/>
            <person name="Czerwicka M."/>
            <person name="Jafra S."/>
        </authorList>
    </citation>
    <scope>NUCLEOTIDE SEQUENCE [LARGE SCALE GENOMIC DNA]</scope>
    <source>
        <strain evidence="6 7">PR17</strain>
    </source>
</reference>
<dbReference type="Proteomes" id="UP000216345">
    <property type="component" value="Unassembled WGS sequence"/>
</dbReference>
<dbReference type="InterPro" id="IPR036969">
    <property type="entry name" value="Citrate_synthase_sf"/>
</dbReference>
<dbReference type="InterPro" id="IPR041657">
    <property type="entry name" value="HTH_17"/>
</dbReference>
<dbReference type="Gene3D" id="1.10.1660.10">
    <property type="match status" value="1"/>
</dbReference>
<keyword evidence="4" id="KW-0808">Transferase</keyword>
<dbReference type="UniPathway" id="UPA00223">
    <property type="reaction ID" value="UER00717"/>
</dbReference>
<dbReference type="GO" id="GO:0006099">
    <property type="term" value="P:tricarboxylic acid cycle"/>
    <property type="evidence" value="ECO:0007669"/>
    <property type="project" value="UniProtKB-UniPathway"/>
</dbReference>
<proteinExistence type="inferred from homology"/>
<evidence type="ECO:0000259" key="5">
    <source>
        <dbReference type="Pfam" id="PF12728"/>
    </source>
</evidence>
<organism evidence="6 7">
    <name type="scientific">Brucella rhizosphaerae</name>
    <dbReference type="NCBI Taxonomy" id="571254"/>
    <lineage>
        <taxon>Bacteria</taxon>
        <taxon>Pseudomonadati</taxon>
        <taxon>Pseudomonadota</taxon>
        <taxon>Alphaproteobacteria</taxon>
        <taxon>Hyphomicrobiales</taxon>
        <taxon>Brucellaceae</taxon>
        <taxon>Brucella/Ochrobactrum group</taxon>
        <taxon>Brucella</taxon>
    </lineage>
</organism>
<dbReference type="InterPro" id="IPR016143">
    <property type="entry name" value="Citrate_synth-like_sm_a-sub"/>
</dbReference>
<dbReference type="CDD" id="cd06102">
    <property type="entry name" value="citrate_synt_like_2"/>
    <property type="match status" value="1"/>
</dbReference>
<dbReference type="InterPro" id="IPR009061">
    <property type="entry name" value="DNA-bd_dom_put_sf"/>
</dbReference>
<dbReference type="SUPFAM" id="SSF48256">
    <property type="entry name" value="Citrate synthase"/>
    <property type="match status" value="1"/>
</dbReference>
<evidence type="ECO:0000313" key="7">
    <source>
        <dbReference type="Proteomes" id="UP000216345"/>
    </source>
</evidence>
<sequence>MIDGLGFMSAKEAAAELNVSVATLYAYVSRGVVHSEAKPGSRSRRYRAAEIRALADKNRIAKHVDASNILNFGAPLLDSEITYTDGKTLFFRGRDSSLLATTSSGLESVASLIWNCGADDYFLDAPPEIPDDFAPIQLLSLSGRPLVICQSLLPLIGEKDLSAYDRSREGAARTGVRVLRLMTALVTGTQPAVKASHETLSEAWNVGKHASLIRSALILAADHELNASTFTVRVAASAGAPLYHAAAAGLATLQGARHGGEIERTFRLLQEIQGSENPAEVVTATMRRGDTIPGFGHPLYLQGDPRAKTLLTLMEKEFNTIESENIHRNVAIIQSIAGKPLNFDGALAILSLHLGLSAHNGLSILAIGRVVGWIGHAIEQYLDNRLIRPRARYVGLQ</sequence>
<comment type="caution">
    <text evidence="6">The sequence shown here is derived from an EMBL/GenBank/DDBJ whole genome shotgun (WGS) entry which is preliminary data.</text>
</comment>